<dbReference type="InterPro" id="IPR036890">
    <property type="entry name" value="HATPase_C_sf"/>
</dbReference>
<evidence type="ECO:0000256" key="4">
    <source>
        <dbReference type="ARBA" id="ARBA00022679"/>
    </source>
</evidence>
<dbReference type="CDD" id="cd00082">
    <property type="entry name" value="HisKA"/>
    <property type="match status" value="1"/>
</dbReference>
<dbReference type="GO" id="GO:0009927">
    <property type="term" value="F:histidine phosphotransfer kinase activity"/>
    <property type="evidence" value="ECO:0007669"/>
    <property type="project" value="TreeGrafter"/>
</dbReference>
<keyword evidence="5 10" id="KW-0418">Kinase</keyword>
<dbReference type="Proteomes" id="UP000255265">
    <property type="component" value="Unassembled WGS sequence"/>
</dbReference>
<dbReference type="Gene3D" id="1.10.287.130">
    <property type="match status" value="1"/>
</dbReference>
<dbReference type="Gene3D" id="3.30.565.10">
    <property type="entry name" value="Histidine kinase-like ATPase, C-terminal domain"/>
    <property type="match status" value="1"/>
</dbReference>
<feature type="domain" description="Histidine kinase" evidence="8">
    <location>
        <begin position="238"/>
        <end position="453"/>
    </location>
</feature>
<keyword evidence="7" id="KW-0812">Transmembrane</keyword>
<dbReference type="EMBL" id="QQAV01000014">
    <property type="protein sequence ID" value="RDI18632.1"/>
    <property type="molecule type" value="Genomic_DNA"/>
</dbReference>
<dbReference type="InterPro" id="IPR011006">
    <property type="entry name" value="CheY-like_superfamily"/>
</dbReference>
<dbReference type="InterPro" id="IPR005467">
    <property type="entry name" value="His_kinase_dom"/>
</dbReference>
<dbReference type="EC" id="2.7.13.3" evidence="2"/>
<dbReference type="InterPro" id="IPR003594">
    <property type="entry name" value="HATPase_dom"/>
</dbReference>
<keyword evidence="11" id="KW-1185">Reference proteome</keyword>
<dbReference type="Pfam" id="PF00072">
    <property type="entry name" value="Response_reg"/>
    <property type="match status" value="1"/>
</dbReference>
<organism evidence="10 11">
    <name type="scientific">Pseudacidovorax intermedius</name>
    <dbReference type="NCBI Taxonomy" id="433924"/>
    <lineage>
        <taxon>Bacteria</taxon>
        <taxon>Pseudomonadati</taxon>
        <taxon>Pseudomonadota</taxon>
        <taxon>Betaproteobacteria</taxon>
        <taxon>Burkholderiales</taxon>
        <taxon>Comamonadaceae</taxon>
        <taxon>Pseudacidovorax</taxon>
    </lineage>
</organism>
<sequence length="599" mass="64202">MMGGRLQRLRRWWGDAPHADPRVDLTLARAYILDTRDTPFVAAATAAAFWISFAVLTRQVGVFVWAAMVHGMQWHMYHHLHGVDPATFRTADAARWRRRLEWHMLLPGLVWAAAPWLFFPRGDLALILLQYFFISGVASVSIAALAQWWLATLCFGVPLYLSIAVRLMTAGEGGPAMLMGVLALSQLLATLHYARKQNLLIVGAIESGLENARLAEALQTELDRVAQLAAQRARIFAAANHDLRQPMHALAVFIDALEAGRPATAASVRHMQGSIEALRGSVDALLDIAQLDRGAVAVQRAPVDLGELFDALHGRFATAAAAKGLRLRARPTAARVDADAQMLSRLLANLVDNALKYTAQGSVMMAARACVLQGVAGWRIEVRDSGFGIAPEHREQVFEEFFQVDNPGRDRSRGLGLGLALVASMARTLGSRIELRSAPGQGSTFSLWLAAAASQPMALPVEALPPCAPARILVLDDEAPVREGMRALLEGWGHEVAVVASPGEALALPGRFDLLLSDLRLGEGLSGLAAARTLHGLGKVREVAVVTGETAQADRAQVEAAGFQLLYKPVPSAALRAAIVRAVGPCLEAGGAAAAPVYS</sequence>
<keyword evidence="7" id="KW-0472">Membrane</keyword>
<dbReference type="Pfam" id="PF02518">
    <property type="entry name" value="HATPase_c"/>
    <property type="match status" value="1"/>
</dbReference>
<proteinExistence type="predicted"/>
<dbReference type="PANTHER" id="PTHR43047">
    <property type="entry name" value="TWO-COMPONENT HISTIDINE PROTEIN KINASE"/>
    <property type="match status" value="1"/>
</dbReference>
<keyword evidence="7" id="KW-1133">Transmembrane helix</keyword>
<feature type="modified residue" description="4-aspartylphosphate" evidence="6">
    <location>
        <position position="518"/>
    </location>
</feature>
<dbReference type="PANTHER" id="PTHR43047:SF9">
    <property type="entry name" value="HISTIDINE KINASE"/>
    <property type="match status" value="1"/>
</dbReference>
<dbReference type="Gene3D" id="3.40.50.2300">
    <property type="match status" value="1"/>
</dbReference>
<dbReference type="GO" id="GO:0000155">
    <property type="term" value="F:phosphorelay sensor kinase activity"/>
    <property type="evidence" value="ECO:0007669"/>
    <property type="project" value="InterPro"/>
</dbReference>
<evidence type="ECO:0000256" key="6">
    <source>
        <dbReference type="PROSITE-ProRule" id="PRU00169"/>
    </source>
</evidence>
<comment type="caution">
    <text evidence="10">The sequence shown here is derived from an EMBL/GenBank/DDBJ whole genome shotgun (WGS) entry which is preliminary data.</text>
</comment>
<dbReference type="SUPFAM" id="SSF52172">
    <property type="entry name" value="CheY-like"/>
    <property type="match status" value="1"/>
</dbReference>
<evidence type="ECO:0000259" key="9">
    <source>
        <dbReference type="PROSITE" id="PS50110"/>
    </source>
</evidence>
<dbReference type="RefSeq" id="WP_147284425.1">
    <property type="nucleotide sequence ID" value="NZ_QQAV01000014.1"/>
</dbReference>
<evidence type="ECO:0000256" key="5">
    <source>
        <dbReference type="ARBA" id="ARBA00022777"/>
    </source>
</evidence>
<gene>
    <name evidence="10" type="ORF">DFR41_11480</name>
</gene>
<name>A0A370F552_9BURK</name>
<dbReference type="SMART" id="SM00387">
    <property type="entry name" value="HATPase_c"/>
    <property type="match status" value="1"/>
</dbReference>
<reference evidence="10 11" key="1">
    <citation type="submission" date="2018-07" db="EMBL/GenBank/DDBJ databases">
        <title>Genomic Encyclopedia of Type Strains, Phase IV (KMG-IV): sequencing the most valuable type-strain genomes for metagenomic binning, comparative biology and taxonomic classification.</title>
        <authorList>
            <person name="Goeker M."/>
        </authorList>
    </citation>
    <scope>NUCLEOTIDE SEQUENCE [LARGE SCALE GENOMIC DNA]</scope>
    <source>
        <strain evidence="10 11">DSM 21352</strain>
    </source>
</reference>
<evidence type="ECO:0000259" key="8">
    <source>
        <dbReference type="PROSITE" id="PS50109"/>
    </source>
</evidence>
<accession>A0A370F552</accession>
<dbReference type="PRINTS" id="PR00344">
    <property type="entry name" value="BCTRLSENSOR"/>
</dbReference>
<dbReference type="SMART" id="SM00388">
    <property type="entry name" value="HisKA"/>
    <property type="match status" value="1"/>
</dbReference>
<dbReference type="PROSITE" id="PS50110">
    <property type="entry name" value="RESPONSE_REGULATORY"/>
    <property type="match status" value="1"/>
</dbReference>
<keyword evidence="4" id="KW-0808">Transferase</keyword>
<keyword evidence="3 6" id="KW-0597">Phosphoprotein</keyword>
<evidence type="ECO:0000313" key="10">
    <source>
        <dbReference type="EMBL" id="RDI18632.1"/>
    </source>
</evidence>
<dbReference type="InterPro" id="IPR001789">
    <property type="entry name" value="Sig_transdc_resp-reg_receiver"/>
</dbReference>
<dbReference type="SMART" id="SM00448">
    <property type="entry name" value="REC"/>
    <property type="match status" value="1"/>
</dbReference>
<dbReference type="GO" id="GO:0005886">
    <property type="term" value="C:plasma membrane"/>
    <property type="evidence" value="ECO:0007669"/>
    <property type="project" value="TreeGrafter"/>
</dbReference>
<dbReference type="AlphaFoldDB" id="A0A370F552"/>
<feature type="domain" description="Response regulatory" evidence="9">
    <location>
        <begin position="471"/>
        <end position="583"/>
    </location>
</feature>
<evidence type="ECO:0000256" key="1">
    <source>
        <dbReference type="ARBA" id="ARBA00000085"/>
    </source>
</evidence>
<dbReference type="InterPro" id="IPR036097">
    <property type="entry name" value="HisK_dim/P_sf"/>
</dbReference>
<dbReference type="InterPro" id="IPR004358">
    <property type="entry name" value="Sig_transdc_His_kin-like_C"/>
</dbReference>
<protein>
    <recommendedName>
        <fullName evidence="2">histidine kinase</fullName>
        <ecNumber evidence="2">2.7.13.3</ecNumber>
    </recommendedName>
</protein>
<dbReference type="InterPro" id="IPR003661">
    <property type="entry name" value="HisK_dim/P_dom"/>
</dbReference>
<evidence type="ECO:0000313" key="11">
    <source>
        <dbReference type="Proteomes" id="UP000255265"/>
    </source>
</evidence>
<dbReference type="PROSITE" id="PS50109">
    <property type="entry name" value="HIS_KIN"/>
    <property type="match status" value="1"/>
</dbReference>
<dbReference type="SUPFAM" id="SSF55874">
    <property type="entry name" value="ATPase domain of HSP90 chaperone/DNA topoisomerase II/histidine kinase"/>
    <property type="match status" value="1"/>
</dbReference>
<comment type="catalytic activity">
    <reaction evidence="1">
        <text>ATP + protein L-histidine = ADP + protein N-phospho-L-histidine.</text>
        <dbReference type="EC" id="2.7.13.3"/>
    </reaction>
</comment>
<dbReference type="OrthoDB" id="6114847at2"/>
<evidence type="ECO:0000256" key="3">
    <source>
        <dbReference type="ARBA" id="ARBA00022553"/>
    </source>
</evidence>
<feature type="transmembrane region" description="Helical" evidence="7">
    <location>
        <begin position="131"/>
        <end position="161"/>
    </location>
</feature>
<dbReference type="SUPFAM" id="SSF47384">
    <property type="entry name" value="Homodimeric domain of signal transducing histidine kinase"/>
    <property type="match status" value="1"/>
</dbReference>
<evidence type="ECO:0000256" key="2">
    <source>
        <dbReference type="ARBA" id="ARBA00012438"/>
    </source>
</evidence>
<evidence type="ECO:0000256" key="7">
    <source>
        <dbReference type="SAM" id="Phobius"/>
    </source>
</evidence>